<dbReference type="NCBIfam" id="TIGR02231">
    <property type="entry name" value="mucoidy inhibitor MuiA family protein"/>
    <property type="match status" value="1"/>
</dbReference>
<keyword evidence="1" id="KW-0732">Signal</keyword>
<gene>
    <name evidence="4" type="ORF">CRYO30217_00541</name>
</gene>
<dbReference type="PANTHER" id="PTHR31005">
    <property type="entry name" value="DUF4139 DOMAIN-CONTAINING PROTEIN"/>
    <property type="match status" value="1"/>
</dbReference>
<dbReference type="PANTHER" id="PTHR31005:SF8">
    <property type="entry name" value="DUF4139 DOMAIN-CONTAINING PROTEIN"/>
    <property type="match status" value="1"/>
</dbReference>
<evidence type="ECO:0000313" key="4">
    <source>
        <dbReference type="EMBL" id="CAG5078005.1"/>
    </source>
</evidence>
<evidence type="ECO:0000256" key="1">
    <source>
        <dbReference type="SAM" id="SignalP"/>
    </source>
</evidence>
<feature type="chain" id="PRO_5037893823" description="Mucoidy inhibitor MuiA family protein" evidence="1">
    <location>
        <begin position="20"/>
        <end position="571"/>
    </location>
</feature>
<dbReference type="Pfam" id="PF13600">
    <property type="entry name" value="DUF4140"/>
    <property type="match status" value="1"/>
</dbReference>
<dbReference type="InterPro" id="IPR025554">
    <property type="entry name" value="DUF4140"/>
</dbReference>
<dbReference type="AlphaFoldDB" id="A0A916JJY2"/>
<organism evidence="4 5">
    <name type="scientific">Parvicella tangerina</name>
    <dbReference type="NCBI Taxonomy" id="2829795"/>
    <lineage>
        <taxon>Bacteria</taxon>
        <taxon>Pseudomonadati</taxon>
        <taxon>Bacteroidota</taxon>
        <taxon>Flavobacteriia</taxon>
        <taxon>Flavobacteriales</taxon>
        <taxon>Parvicellaceae</taxon>
        <taxon>Parvicella</taxon>
    </lineage>
</organism>
<feature type="signal peptide" evidence="1">
    <location>
        <begin position="1"/>
        <end position="19"/>
    </location>
</feature>
<sequence>MKKLITTALSMVLIGTSFAAEKEKVVKSDIDKVTVFLQGAQITRESKIYIDKGVTKVIVEGITQGFNPNSIQVKGKGDFIIMDVSSQLHYPEPEPAPDPTELPDKIVKEIHLLKDSISDIYWDIQEVNNKIKVYESEKNLLTTSGVIKGQASNDSILALKDAMNYLRDKMIEINGLLLKAQIKQSKLTLAQNRMNKRLVTLQNYNQNIQNNYVPKSTAPVQQIVVTVSAEEHTSGYLDISYMVNNAGWSPAYDLRADDISSPVKLTYKANVYQSTGIDWDNVDVTLSTINPNRSNVKPTLAPWYIRYYQPVQTPTYSGRAYPQSTKKDAYEMSAAPTTEEADLALDDSYYKSQMKEAEHMANYTQMSESMTMVEFELKLKQSIPSDGQNHMMAVKSENIESSFEHFIVPKMDNDAFLVAHMTGWEELNLLPAVANIYYDGTYVGQTRINPSVMSDTLDLALGRDRGIYVTRKKVSDEEKVKALSSEKTKTVTYEIAIKNYKSSEINLTIEDQIPVSNIEDIKVTMGENSGAEYNEDLGYLKWKRDIKSKETQKFKFTYTLKFDKDKELALN</sequence>
<dbReference type="InterPro" id="IPR037291">
    <property type="entry name" value="DUF4139"/>
</dbReference>
<evidence type="ECO:0000313" key="5">
    <source>
        <dbReference type="Proteomes" id="UP000683507"/>
    </source>
</evidence>
<evidence type="ECO:0000259" key="2">
    <source>
        <dbReference type="Pfam" id="PF13598"/>
    </source>
</evidence>
<dbReference type="Proteomes" id="UP000683507">
    <property type="component" value="Chromosome"/>
</dbReference>
<dbReference type="RefSeq" id="WP_258540773.1">
    <property type="nucleotide sequence ID" value="NZ_OU015584.1"/>
</dbReference>
<reference evidence="4" key="1">
    <citation type="submission" date="2021-04" db="EMBL/GenBank/DDBJ databases">
        <authorList>
            <person name="Rodrigo-Torres L."/>
            <person name="Arahal R. D."/>
            <person name="Lucena T."/>
        </authorList>
    </citation>
    <scope>NUCLEOTIDE SEQUENCE</scope>
    <source>
        <strain evidence="4">AS29M-1</strain>
    </source>
</reference>
<dbReference type="EMBL" id="OU015584">
    <property type="protein sequence ID" value="CAG5078005.1"/>
    <property type="molecule type" value="Genomic_DNA"/>
</dbReference>
<evidence type="ECO:0000259" key="3">
    <source>
        <dbReference type="Pfam" id="PF13600"/>
    </source>
</evidence>
<feature type="domain" description="DUF4140" evidence="3">
    <location>
        <begin position="33"/>
        <end position="141"/>
    </location>
</feature>
<dbReference type="InterPro" id="IPR011935">
    <property type="entry name" value="CHP02231"/>
</dbReference>
<dbReference type="Pfam" id="PF13598">
    <property type="entry name" value="DUF4139"/>
    <property type="match status" value="1"/>
</dbReference>
<feature type="domain" description="DUF4139" evidence="2">
    <location>
        <begin position="237"/>
        <end position="562"/>
    </location>
</feature>
<dbReference type="KEGG" id="ptan:CRYO30217_00541"/>
<protein>
    <recommendedName>
        <fullName evidence="6">Mucoidy inhibitor MuiA family protein</fullName>
    </recommendedName>
</protein>
<proteinExistence type="predicted"/>
<evidence type="ECO:0008006" key="6">
    <source>
        <dbReference type="Google" id="ProtNLM"/>
    </source>
</evidence>
<accession>A0A916JJY2</accession>
<name>A0A916JJY2_9FLAO</name>
<keyword evidence="5" id="KW-1185">Reference proteome</keyword>